<protein>
    <submittedName>
        <fullName evidence="1">Uncharacterized protein</fullName>
    </submittedName>
</protein>
<evidence type="ECO:0000313" key="1">
    <source>
        <dbReference type="EMBL" id="PUZ61827.1"/>
    </source>
</evidence>
<gene>
    <name evidence="1" type="ORF">GQ55_4G308800</name>
</gene>
<dbReference type="AlphaFoldDB" id="A0A2T7E215"/>
<evidence type="ECO:0000313" key="2">
    <source>
        <dbReference type="Proteomes" id="UP000244336"/>
    </source>
</evidence>
<accession>A0A2T7E215</accession>
<dbReference type="EMBL" id="CM009752">
    <property type="protein sequence ID" value="PUZ61827.1"/>
    <property type="molecule type" value="Genomic_DNA"/>
</dbReference>
<keyword evidence="2" id="KW-1185">Reference proteome</keyword>
<sequence length="111" mass="11432">MSTNPVYTAATRTLSPALPAAGSSTNTSNGVLGSTAAASGEGTGCDLVFCTRTSCEVVHGGGSVDCYCCEPEYPNAPCFRTKGACLAKCPLCNSPSPRRSPYVALPLHDRR</sequence>
<name>A0A2T7E215_9POAL</name>
<organism evidence="1 2">
    <name type="scientific">Panicum hallii var. hallii</name>
    <dbReference type="NCBI Taxonomy" id="1504633"/>
    <lineage>
        <taxon>Eukaryota</taxon>
        <taxon>Viridiplantae</taxon>
        <taxon>Streptophyta</taxon>
        <taxon>Embryophyta</taxon>
        <taxon>Tracheophyta</taxon>
        <taxon>Spermatophyta</taxon>
        <taxon>Magnoliopsida</taxon>
        <taxon>Liliopsida</taxon>
        <taxon>Poales</taxon>
        <taxon>Poaceae</taxon>
        <taxon>PACMAD clade</taxon>
        <taxon>Panicoideae</taxon>
        <taxon>Panicodae</taxon>
        <taxon>Paniceae</taxon>
        <taxon>Panicinae</taxon>
        <taxon>Panicum</taxon>
        <taxon>Panicum sect. Panicum</taxon>
    </lineage>
</organism>
<proteinExistence type="predicted"/>
<dbReference type="Gramene" id="PUZ61827">
    <property type="protein sequence ID" value="PUZ61827"/>
    <property type="gene ID" value="GQ55_4G308800"/>
</dbReference>
<dbReference type="Proteomes" id="UP000244336">
    <property type="component" value="Chromosome 4"/>
</dbReference>
<dbReference type="OrthoDB" id="10562702at2759"/>
<reference evidence="1 2" key="1">
    <citation type="submission" date="2018-04" db="EMBL/GenBank/DDBJ databases">
        <title>WGS assembly of Panicum hallii var. hallii HAL2.</title>
        <authorList>
            <person name="Lovell J."/>
            <person name="Jenkins J."/>
            <person name="Lowry D."/>
            <person name="Mamidi S."/>
            <person name="Sreedasyam A."/>
            <person name="Weng X."/>
            <person name="Barry K."/>
            <person name="Bonette J."/>
            <person name="Campitelli B."/>
            <person name="Daum C."/>
            <person name="Gordon S."/>
            <person name="Gould B."/>
            <person name="Lipzen A."/>
            <person name="MacQueen A."/>
            <person name="Palacio-Mejia J."/>
            <person name="Plott C."/>
            <person name="Shakirov E."/>
            <person name="Shu S."/>
            <person name="Yoshinaga Y."/>
            <person name="Zane M."/>
            <person name="Rokhsar D."/>
            <person name="Grimwood J."/>
            <person name="Schmutz J."/>
            <person name="Juenger T."/>
        </authorList>
    </citation>
    <scope>NUCLEOTIDE SEQUENCE [LARGE SCALE GENOMIC DNA]</scope>
    <source>
        <strain evidence="2">cv. HAL2</strain>
    </source>
</reference>